<dbReference type="InterPro" id="IPR029030">
    <property type="entry name" value="Caspase-like_dom_sf"/>
</dbReference>
<evidence type="ECO:0000313" key="14">
    <source>
        <dbReference type="RefSeq" id="XP_005178429.1"/>
    </source>
</evidence>
<organism evidence="12">
    <name type="scientific">Musca domestica</name>
    <name type="common">House fly</name>
    <dbReference type="NCBI Taxonomy" id="7370"/>
    <lineage>
        <taxon>Eukaryota</taxon>
        <taxon>Metazoa</taxon>
        <taxon>Ecdysozoa</taxon>
        <taxon>Arthropoda</taxon>
        <taxon>Hexapoda</taxon>
        <taxon>Insecta</taxon>
        <taxon>Pterygota</taxon>
        <taxon>Neoptera</taxon>
        <taxon>Endopterygota</taxon>
        <taxon>Diptera</taxon>
        <taxon>Brachycera</taxon>
        <taxon>Muscomorpha</taxon>
        <taxon>Muscoidea</taxon>
        <taxon>Muscidae</taxon>
        <taxon>Musca</taxon>
    </lineage>
</organism>
<comment type="similarity">
    <text evidence="1 8">Belongs to the peptidase C14A family.</text>
</comment>
<dbReference type="OrthoDB" id="6097640at2759"/>
<dbReference type="InterPro" id="IPR002398">
    <property type="entry name" value="Pept_C14"/>
</dbReference>
<name>A0A1I8M0I9_MUSDO</name>
<evidence type="ECO:0000313" key="13">
    <source>
        <dbReference type="Proteomes" id="UP001652621"/>
    </source>
</evidence>
<evidence type="ECO:0000256" key="2">
    <source>
        <dbReference type="ARBA" id="ARBA00022670"/>
    </source>
</evidence>
<evidence type="ECO:0000259" key="11">
    <source>
        <dbReference type="PROSITE" id="PS50208"/>
    </source>
</evidence>
<dbReference type="eggNOG" id="KOG3573">
    <property type="taxonomic scope" value="Eukaryota"/>
</dbReference>
<dbReference type="GO" id="GO:0004197">
    <property type="term" value="F:cysteine-type endopeptidase activity"/>
    <property type="evidence" value="ECO:0007669"/>
    <property type="project" value="InterPro"/>
</dbReference>
<feature type="region of interest" description="Disordered" evidence="9">
    <location>
        <begin position="123"/>
        <end position="169"/>
    </location>
</feature>
<dbReference type="AlphaFoldDB" id="A0A1I8M0I9"/>
<dbReference type="SMART" id="SM00115">
    <property type="entry name" value="CASc"/>
    <property type="match status" value="1"/>
</dbReference>
<evidence type="ECO:0000256" key="3">
    <source>
        <dbReference type="ARBA" id="ARBA00022703"/>
    </source>
</evidence>
<gene>
    <name evidence="12" type="primary">101896806</name>
    <name evidence="14" type="synonym">LOC101896806</name>
</gene>
<dbReference type="RefSeq" id="XP_005178429.1">
    <property type="nucleotide sequence ID" value="XM_005178372.3"/>
</dbReference>
<keyword evidence="4" id="KW-0378">Hydrolase</keyword>
<dbReference type="PROSITE" id="PS01122">
    <property type="entry name" value="CASPASE_CYS"/>
    <property type="match status" value="1"/>
</dbReference>
<reference evidence="14" key="2">
    <citation type="submission" date="2025-04" db="UniProtKB">
        <authorList>
            <consortium name="RefSeq"/>
        </authorList>
    </citation>
    <scope>IDENTIFICATION</scope>
    <source>
        <strain evidence="14">Aabys</strain>
    </source>
</reference>
<evidence type="ECO:0000256" key="1">
    <source>
        <dbReference type="ARBA" id="ARBA00010134"/>
    </source>
</evidence>
<feature type="domain" description="Caspase family p20" evidence="11">
    <location>
        <begin position="213"/>
        <end position="341"/>
    </location>
</feature>
<dbReference type="PROSITE" id="PS50207">
    <property type="entry name" value="CASPASE_P10"/>
    <property type="match status" value="1"/>
</dbReference>
<dbReference type="VEuPathDB" id="VectorBase:MDOA000012"/>
<dbReference type="PANTHER" id="PTHR47901:SF8">
    <property type="entry name" value="CASPASE-3"/>
    <property type="match status" value="1"/>
</dbReference>
<evidence type="ECO:0000256" key="5">
    <source>
        <dbReference type="ARBA" id="ARBA00022807"/>
    </source>
</evidence>
<dbReference type="STRING" id="7370.A0A1I8M0I9"/>
<evidence type="ECO:0000256" key="4">
    <source>
        <dbReference type="ARBA" id="ARBA00022801"/>
    </source>
</evidence>
<keyword evidence="13" id="KW-1185">Reference proteome</keyword>
<dbReference type="PANTHER" id="PTHR47901">
    <property type="entry name" value="CASPASE RECRUITMENT DOMAIN-CONTAINING PROTEIN 18"/>
    <property type="match status" value="1"/>
</dbReference>
<feature type="active site" evidence="7">
    <location>
        <position position="290"/>
    </location>
</feature>
<dbReference type="GO" id="GO:0006508">
    <property type="term" value="P:proteolysis"/>
    <property type="evidence" value="ECO:0007669"/>
    <property type="project" value="UniProtKB-KW"/>
</dbReference>
<keyword evidence="6" id="KW-0865">Zymogen</keyword>
<evidence type="ECO:0000256" key="8">
    <source>
        <dbReference type="RuleBase" id="RU003971"/>
    </source>
</evidence>
<dbReference type="PIRSF" id="PIRSF038001">
    <property type="entry name" value="Caspase_ICE"/>
    <property type="match status" value="1"/>
</dbReference>
<proteinExistence type="inferred from homology"/>
<dbReference type="InterPro" id="IPR002138">
    <property type="entry name" value="Pept_C14_p10"/>
</dbReference>
<evidence type="ECO:0000256" key="6">
    <source>
        <dbReference type="ARBA" id="ARBA00023145"/>
    </source>
</evidence>
<dbReference type="EnsemblMetazoa" id="MDOA000012-RA">
    <property type="protein sequence ID" value="MDOA000012-PA"/>
    <property type="gene ID" value="MDOA000012"/>
</dbReference>
<dbReference type="InterPro" id="IPR033139">
    <property type="entry name" value="Caspase_cys_AS"/>
</dbReference>
<keyword evidence="5" id="KW-0788">Thiol protease</keyword>
<evidence type="ECO:0000259" key="10">
    <source>
        <dbReference type="PROSITE" id="PS50207"/>
    </source>
</evidence>
<sequence length="454" mass="52346">MDDEHRKLIEKSIDRLITCTKFDELSHACFTMNLLSKVMLQKINRVPENQMQLSDAEKQVERHRRLFKKITQRGPDAFNKLCDICAALHYDTALGILRPDRYVSIKSNKMAISSGSMNHCQQNANYINNNTSSNNNDDSRRSSISIDDDEDNGDGAYQQTDRRRSSSKTLDSVSVLQEYTGEICPKDKFEVKRAARILKHPSLDTYPMQSKENRGVFFMVNMINFPVETHRRDGADEDTHSLLYLFKQLGFKLFSYTNLSHEVFFDILGKLLKSDYTKNTECFVMALMTHGDMDDSVQRITFSDGSVVKVKDIEDYFNHHVCENLVNKPKIFLFPFCRGDMLEHGVINKVQTDSIQYNTHRIKNIPILSDLIVCYATSEGFKAHRDPADGSWYIQSFVKNMAKNAHDTSFEDILKNIQADTLKLRTIDGSLQTANYVNRGFNKALYFNPRIWLE</sequence>
<feature type="active site" evidence="7">
    <location>
        <position position="337"/>
    </location>
</feature>
<evidence type="ECO:0000256" key="9">
    <source>
        <dbReference type="SAM" id="MobiDB-lite"/>
    </source>
</evidence>
<dbReference type="GO" id="GO:0006915">
    <property type="term" value="P:apoptotic process"/>
    <property type="evidence" value="ECO:0007669"/>
    <property type="project" value="UniProtKB-KW"/>
</dbReference>
<dbReference type="InterPro" id="IPR001309">
    <property type="entry name" value="Pept_C14_p20"/>
</dbReference>
<feature type="compositionally biased region" description="Low complexity" evidence="9">
    <location>
        <begin position="123"/>
        <end position="136"/>
    </location>
</feature>
<feature type="domain" description="Caspase family p10" evidence="10">
    <location>
        <begin position="361"/>
        <end position="449"/>
    </location>
</feature>
<evidence type="ECO:0000256" key="7">
    <source>
        <dbReference type="PIRSR" id="PIRSR038001-1"/>
    </source>
</evidence>
<keyword evidence="2" id="KW-0645">Protease</keyword>
<accession>A0A1I8M0I9</accession>
<dbReference type="SUPFAM" id="SSF52129">
    <property type="entry name" value="Caspase-like"/>
    <property type="match status" value="1"/>
</dbReference>
<evidence type="ECO:0000313" key="12">
    <source>
        <dbReference type="EnsemblMetazoa" id="MDOA000012-PA"/>
    </source>
</evidence>
<dbReference type="InterPro" id="IPR015917">
    <property type="entry name" value="Pept_C14A"/>
</dbReference>
<dbReference type="PRINTS" id="PR00376">
    <property type="entry name" value="IL1BCENZYME"/>
</dbReference>
<dbReference type="PROSITE" id="PS50208">
    <property type="entry name" value="CASPASE_P20"/>
    <property type="match status" value="1"/>
</dbReference>
<reference evidence="12" key="1">
    <citation type="submission" date="2021-01" db="UniProtKB">
        <authorList>
            <consortium name="EnsemblMetazoa"/>
        </authorList>
    </citation>
    <scope>IDENTIFICATION</scope>
    <source>
        <strain evidence="12">Aabys</strain>
    </source>
</reference>
<protein>
    <submittedName>
        <fullName evidence="14">Caspase Dronc</fullName>
    </submittedName>
</protein>
<dbReference type="VEuPathDB" id="VectorBase:MDOMA2_020485"/>
<dbReference type="InterPro" id="IPR011029">
    <property type="entry name" value="DEATH-like_dom_sf"/>
</dbReference>
<dbReference type="Pfam" id="PF00656">
    <property type="entry name" value="Peptidase_C14"/>
    <property type="match status" value="1"/>
</dbReference>
<dbReference type="Gene3D" id="3.40.50.1460">
    <property type="match status" value="1"/>
</dbReference>
<keyword evidence="3" id="KW-0053">Apoptosis</keyword>
<dbReference type="Gene3D" id="1.10.533.10">
    <property type="entry name" value="Death Domain, Fas"/>
    <property type="match status" value="1"/>
</dbReference>
<dbReference type="InterPro" id="IPR011600">
    <property type="entry name" value="Pept_C14_caspase"/>
</dbReference>
<dbReference type="KEGG" id="mde:101896806"/>
<dbReference type="Proteomes" id="UP001652621">
    <property type="component" value="Unplaced"/>
</dbReference>